<dbReference type="EMBL" id="SSND01000008">
    <property type="protein sequence ID" value="THD80861.1"/>
    <property type="molecule type" value="Genomic_DNA"/>
</dbReference>
<evidence type="ECO:0000256" key="6">
    <source>
        <dbReference type="ARBA" id="ARBA00022989"/>
    </source>
</evidence>
<feature type="transmembrane region" description="Helical" evidence="9">
    <location>
        <begin position="46"/>
        <end position="63"/>
    </location>
</feature>
<comment type="subcellular location">
    <subcellularLocation>
        <location evidence="1">Cell membrane</location>
        <topology evidence="1">Multi-pass membrane protein</topology>
    </subcellularLocation>
</comment>
<organism evidence="10 11">
    <name type="scientific">Aliigemmobacter aestuarii</name>
    <dbReference type="NCBI Taxonomy" id="1445661"/>
    <lineage>
        <taxon>Bacteria</taxon>
        <taxon>Pseudomonadati</taxon>
        <taxon>Pseudomonadota</taxon>
        <taxon>Alphaproteobacteria</taxon>
        <taxon>Rhodobacterales</taxon>
        <taxon>Paracoccaceae</taxon>
        <taxon>Aliigemmobacter</taxon>
    </lineage>
</organism>
<evidence type="ECO:0000256" key="8">
    <source>
        <dbReference type="ARBA" id="ARBA00037998"/>
    </source>
</evidence>
<dbReference type="PANTHER" id="PTHR11795">
    <property type="entry name" value="BRANCHED-CHAIN AMINO ACID TRANSPORT SYSTEM PERMEASE PROTEIN LIVH"/>
    <property type="match status" value="1"/>
</dbReference>
<keyword evidence="7 9" id="KW-0472">Membrane</keyword>
<reference evidence="10 11" key="1">
    <citation type="submission" date="2019-04" db="EMBL/GenBank/DDBJ databases">
        <title>Draft genome sequence of Gemmobacter aestuarii sp. nov.</title>
        <authorList>
            <person name="Hameed A."/>
            <person name="Lin S.-Y."/>
            <person name="Shahina M."/>
            <person name="Lai W.-A."/>
            <person name="Young C.-C."/>
        </authorList>
    </citation>
    <scope>NUCLEOTIDE SEQUENCE [LARGE SCALE GENOMIC DNA]</scope>
    <source>
        <strain evidence="10 11">CC-PW-75</strain>
    </source>
</reference>
<keyword evidence="5" id="KW-0029">Amino-acid transport</keyword>
<gene>
    <name evidence="10" type="ORF">E7811_17695</name>
</gene>
<accession>A0A4S3MJ11</accession>
<feature type="transmembrane region" description="Helical" evidence="9">
    <location>
        <begin position="98"/>
        <end position="123"/>
    </location>
</feature>
<dbReference type="GO" id="GO:0022857">
    <property type="term" value="F:transmembrane transporter activity"/>
    <property type="evidence" value="ECO:0007669"/>
    <property type="project" value="InterPro"/>
</dbReference>
<feature type="transmembrane region" description="Helical" evidence="9">
    <location>
        <begin position="20"/>
        <end position="39"/>
    </location>
</feature>
<dbReference type="Proteomes" id="UP000309450">
    <property type="component" value="Unassembled WGS sequence"/>
</dbReference>
<evidence type="ECO:0000256" key="9">
    <source>
        <dbReference type="SAM" id="Phobius"/>
    </source>
</evidence>
<feature type="transmembrane region" description="Helical" evidence="9">
    <location>
        <begin position="267"/>
        <end position="287"/>
    </location>
</feature>
<feature type="transmembrane region" description="Helical" evidence="9">
    <location>
        <begin position="191"/>
        <end position="214"/>
    </location>
</feature>
<dbReference type="InterPro" id="IPR052157">
    <property type="entry name" value="BCAA_transport_permease"/>
</dbReference>
<keyword evidence="4 9" id="KW-0812">Transmembrane</keyword>
<dbReference type="InterPro" id="IPR001851">
    <property type="entry name" value="ABC_transp_permease"/>
</dbReference>
<name>A0A4S3MJ11_9RHOB</name>
<dbReference type="OrthoDB" id="9807115at2"/>
<evidence type="ECO:0000256" key="1">
    <source>
        <dbReference type="ARBA" id="ARBA00004651"/>
    </source>
</evidence>
<evidence type="ECO:0000313" key="11">
    <source>
        <dbReference type="Proteomes" id="UP000309450"/>
    </source>
</evidence>
<dbReference type="GO" id="GO:0005886">
    <property type="term" value="C:plasma membrane"/>
    <property type="evidence" value="ECO:0007669"/>
    <property type="project" value="UniProtKB-SubCell"/>
</dbReference>
<keyword evidence="2" id="KW-0813">Transport</keyword>
<dbReference type="CDD" id="cd06582">
    <property type="entry name" value="TM_PBP1_LivH_like"/>
    <property type="match status" value="1"/>
</dbReference>
<evidence type="ECO:0000256" key="3">
    <source>
        <dbReference type="ARBA" id="ARBA00022475"/>
    </source>
</evidence>
<sequence length="289" mass="30064">MSLDLGFWALQGLNALQLSMLLFLLSIGLTVIFGLMHFVNLAHGSLYALGAYFAATLAGFGGYWAGFFLAPVAVAGVGVLLYSGLIRRMRKSGPMAQVLVTFGLIFAMLDLTRLFWGDLALAIEVPEVLGGRVALLGIEYPTYRLFIIALGLAIFAALAFVLGRTQIGAMIRAGVDNDAMAACLGINVERLFFIVFCVGCALAGLAGAVAAPLLSVTPDMGLQILIPTLIVIVIGGLGSLKGAIAGSLIFGFVQTFGAVLAPQLASVLIYALLAAVLVVKPVGLFPAKG</sequence>
<dbReference type="AlphaFoldDB" id="A0A4S3MJ11"/>
<evidence type="ECO:0000313" key="10">
    <source>
        <dbReference type="EMBL" id="THD80861.1"/>
    </source>
</evidence>
<keyword evidence="11" id="KW-1185">Reference proteome</keyword>
<keyword evidence="6 9" id="KW-1133">Transmembrane helix</keyword>
<comment type="caution">
    <text evidence="10">The sequence shown here is derived from an EMBL/GenBank/DDBJ whole genome shotgun (WGS) entry which is preliminary data.</text>
</comment>
<keyword evidence="3" id="KW-1003">Cell membrane</keyword>
<evidence type="ECO:0000256" key="5">
    <source>
        <dbReference type="ARBA" id="ARBA00022970"/>
    </source>
</evidence>
<comment type="similarity">
    <text evidence="8">Belongs to the binding-protein-dependent transport system permease family. LivHM subfamily.</text>
</comment>
<dbReference type="RefSeq" id="WP_136396017.1">
    <property type="nucleotide sequence ID" value="NZ_SSND01000008.1"/>
</dbReference>
<dbReference type="Pfam" id="PF02653">
    <property type="entry name" value="BPD_transp_2"/>
    <property type="match status" value="1"/>
</dbReference>
<dbReference type="PANTHER" id="PTHR11795:SF442">
    <property type="entry name" value="ABC TRANSPORTER ATP-BINDING PROTEIN"/>
    <property type="match status" value="1"/>
</dbReference>
<proteinExistence type="inferred from homology"/>
<feature type="transmembrane region" description="Helical" evidence="9">
    <location>
        <begin position="69"/>
        <end position="86"/>
    </location>
</feature>
<evidence type="ECO:0000256" key="7">
    <source>
        <dbReference type="ARBA" id="ARBA00023136"/>
    </source>
</evidence>
<protein>
    <submittedName>
        <fullName evidence="10">Branched-chain amino acid ABC transporter permease</fullName>
    </submittedName>
</protein>
<dbReference type="GO" id="GO:0006865">
    <property type="term" value="P:amino acid transport"/>
    <property type="evidence" value="ECO:0007669"/>
    <property type="project" value="UniProtKB-KW"/>
</dbReference>
<feature type="transmembrane region" description="Helical" evidence="9">
    <location>
        <begin position="143"/>
        <end position="162"/>
    </location>
</feature>
<evidence type="ECO:0000256" key="4">
    <source>
        <dbReference type="ARBA" id="ARBA00022692"/>
    </source>
</evidence>
<evidence type="ECO:0000256" key="2">
    <source>
        <dbReference type="ARBA" id="ARBA00022448"/>
    </source>
</evidence>